<feature type="compositionally biased region" description="Low complexity" evidence="1">
    <location>
        <begin position="299"/>
        <end position="311"/>
    </location>
</feature>
<evidence type="ECO:0000313" key="3">
    <source>
        <dbReference type="Proteomes" id="UP001470230"/>
    </source>
</evidence>
<dbReference type="EMBL" id="JAPFFF010000008">
    <property type="protein sequence ID" value="KAK8884249.1"/>
    <property type="molecule type" value="Genomic_DNA"/>
</dbReference>
<sequence>MQTVINKLGLFPEWSNFSESNKNLAQSEDTFVKSLDPIKCFEGSDQNMYEFPNLPILTHQIQDISTVMENGNQAISCESSDLKNLESIYNKFQTKKLDKSKFDCSYKKSIKKSDAIHEMIEQHQLDMTNLENDEEKAEPGSKQEKFDQEFDEYQHIFIQSLSNIFNEFSSTRMRTATKIAEVGSLLSEKASPIQIVYGETMNELNEEIKKLKKVVRNNDKILNNEDTVKVCDDDEFTIVEDQKGVIELSDGEYYEDEYEDDDNSAKPQSETTKVQNSAPPTDESITRLAKMLFDDEEQNNNNSNNTVTDNSKAQEDVKFIASNFLVPENDDQTNVNAEKAENAANNAQPKPKTRRHRRGKKGKH</sequence>
<dbReference type="Proteomes" id="UP001470230">
    <property type="component" value="Unassembled WGS sequence"/>
</dbReference>
<reference evidence="2 3" key="1">
    <citation type="submission" date="2024-04" db="EMBL/GenBank/DDBJ databases">
        <title>Tritrichomonas musculus Genome.</title>
        <authorList>
            <person name="Alves-Ferreira E."/>
            <person name="Grigg M."/>
            <person name="Lorenzi H."/>
            <person name="Galac M."/>
        </authorList>
    </citation>
    <scope>NUCLEOTIDE SEQUENCE [LARGE SCALE GENOMIC DNA]</scope>
    <source>
        <strain evidence="2 3">EAF2021</strain>
    </source>
</reference>
<accession>A0ABR2JZF2</accession>
<evidence type="ECO:0000313" key="2">
    <source>
        <dbReference type="EMBL" id="KAK8884249.1"/>
    </source>
</evidence>
<proteinExistence type="predicted"/>
<feature type="compositionally biased region" description="Polar residues" evidence="1">
    <location>
        <begin position="265"/>
        <end position="279"/>
    </location>
</feature>
<gene>
    <name evidence="2" type="ORF">M9Y10_043357</name>
</gene>
<feature type="region of interest" description="Disordered" evidence="1">
    <location>
        <begin position="255"/>
        <end position="364"/>
    </location>
</feature>
<organism evidence="2 3">
    <name type="scientific">Tritrichomonas musculus</name>
    <dbReference type="NCBI Taxonomy" id="1915356"/>
    <lineage>
        <taxon>Eukaryota</taxon>
        <taxon>Metamonada</taxon>
        <taxon>Parabasalia</taxon>
        <taxon>Tritrichomonadida</taxon>
        <taxon>Tritrichomonadidae</taxon>
        <taxon>Tritrichomonas</taxon>
    </lineage>
</organism>
<comment type="caution">
    <text evidence="2">The sequence shown here is derived from an EMBL/GenBank/DDBJ whole genome shotgun (WGS) entry which is preliminary data.</text>
</comment>
<keyword evidence="3" id="KW-1185">Reference proteome</keyword>
<feature type="compositionally biased region" description="Basic residues" evidence="1">
    <location>
        <begin position="351"/>
        <end position="364"/>
    </location>
</feature>
<name>A0ABR2JZF2_9EUKA</name>
<evidence type="ECO:0000256" key="1">
    <source>
        <dbReference type="SAM" id="MobiDB-lite"/>
    </source>
</evidence>
<feature type="compositionally biased region" description="Low complexity" evidence="1">
    <location>
        <begin position="334"/>
        <end position="350"/>
    </location>
</feature>
<protein>
    <submittedName>
        <fullName evidence="2">Uncharacterized protein</fullName>
    </submittedName>
</protein>